<keyword evidence="5 6" id="KW-0326">Glycosidase</keyword>
<evidence type="ECO:0000256" key="7">
    <source>
        <dbReference type="SAM" id="SignalP"/>
    </source>
</evidence>
<feature type="chain" id="PRO_5047477383" evidence="7">
    <location>
        <begin position="32"/>
        <end position="371"/>
    </location>
</feature>
<keyword evidence="2" id="KW-0858">Xylan degradation</keyword>
<sequence length="371" mass="41169">MSVLNKVRFGMPLYLAAIGVLISCNSSSSSAGKNDTTATGADTIAKVKFLSPPLVKDIYTADPSAHVFNGKIYIYPSHDYDAGIKENDNGDHFAMKDYHIFSMDSIGGPITDHGVALDVKDIPWAGRQLWASDVAYKSGTYYLYFPLKNKQDIFQIGVATSENPAGPFKAEPEPITGSYSIDPAVFTDTDGKTYIYFGGIWGGQLQQWANGKRVNDSKTDLKNDDAPALSCKVVQLKGNMKEFDGAPKDALILDSLGKPLLGKDHDRRFFEGSWMHKYNNKYYFSYSTGDTHLLCYAIGDSPMGPFTYKGVFMKPVQGWTTHHSIIEFKGKWYIFYHDTELSGKTHLRNIKVTELTHNADGSIALIDPFVK</sequence>
<reference evidence="9" key="1">
    <citation type="journal article" date="2019" name="Int. J. Syst. Evol. Microbiol.">
        <title>The Global Catalogue of Microorganisms (GCM) 10K type strain sequencing project: providing services to taxonomists for standard genome sequencing and annotation.</title>
        <authorList>
            <consortium name="The Broad Institute Genomics Platform"/>
            <consortium name="The Broad Institute Genome Sequencing Center for Infectious Disease"/>
            <person name="Wu L."/>
            <person name="Ma J."/>
        </authorList>
    </citation>
    <scope>NUCLEOTIDE SEQUENCE [LARGE SCALE GENOMIC DNA]</scope>
    <source>
        <strain evidence="9">JCM 18283</strain>
    </source>
</reference>
<keyword evidence="9" id="KW-1185">Reference proteome</keyword>
<dbReference type="Proteomes" id="UP001501436">
    <property type="component" value="Unassembled WGS sequence"/>
</dbReference>
<dbReference type="EMBL" id="BAABJI010000002">
    <property type="protein sequence ID" value="GAA4917956.1"/>
    <property type="molecule type" value="Genomic_DNA"/>
</dbReference>
<feature type="signal peptide" evidence="7">
    <location>
        <begin position="1"/>
        <end position="31"/>
    </location>
</feature>
<dbReference type="PROSITE" id="PS51257">
    <property type="entry name" value="PROKAR_LIPOPROTEIN"/>
    <property type="match status" value="1"/>
</dbReference>
<keyword evidence="7" id="KW-0732">Signal</keyword>
<dbReference type="PANTHER" id="PTHR43772">
    <property type="entry name" value="ENDO-1,4-BETA-XYLANASE"/>
    <property type="match status" value="1"/>
</dbReference>
<dbReference type="PANTHER" id="PTHR43772:SF2">
    <property type="entry name" value="PUTATIVE (AFU_ORTHOLOGUE AFUA_2G04480)-RELATED"/>
    <property type="match status" value="1"/>
</dbReference>
<evidence type="ECO:0000256" key="5">
    <source>
        <dbReference type="ARBA" id="ARBA00023295"/>
    </source>
</evidence>
<evidence type="ECO:0000256" key="1">
    <source>
        <dbReference type="ARBA" id="ARBA00009865"/>
    </source>
</evidence>
<keyword evidence="4" id="KW-0119">Carbohydrate metabolism</keyword>
<evidence type="ECO:0000313" key="8">
    <source>
        <dbReference type="EMBL" id="GAA4917956.1"/>
    </source>
</evidence>
<comment type="caution">
    <text evidence="8">The sequence shown here is derived from an EMBL/GenBank/DDBJ whole genome shotgun (WGS) entry which is preliminary data.</text>
</comment>
<evidence type="ECO:0000313" key="9">
    <source>
        <dbReference type="Proteomes" id="UP001501436"/>
    </source>
</evidence>
<evidence type="ECO:0000256" key="2">
    <source>
        <dbReference type="ARBA" id="ARBA00022651"/>
    </source>
</evidence>
<dbReference type="InterPro" id="IPR052176">
    <property type="entry name" value="Glycosyl_Hydrlase_43_Enz"/>
</dbReference>
<dbReference type="CDD" id="cd18619">
    <property type="entry name" value="GH43_CoXyl43_like"/>
    <property type="match status" value="1"/>
</dbReference>
<proteinExistence type="inferred from homology"/>
<evidence type="ECO:0000256" key="3">
    <source>
        <dbReference type="ARBA" id="ARBA00022801"/>
    </source>
</evidence>
<gene>
    <name evidence="8" type="ORF">GCM10023313_22000</name>
</gene>
<dbReference type="GO" id="GO:0016787">
    <property type="term" value="F:hydrolase activity"/>
    <property type="evidence" value="ECO:0007669"/>
    <property type="project" value="UniProtKB-KW"/>
</dbReference>
<dbReference type="Pfam" id="PF04616">
    <property type="entry name" value="Glyco_hydro_43"/>
    <property type="match status" value="1"/>
</dbReference>
<evidence type="ECO:0000256" key="4">
    <source>
        <dbReference type="ARBA" id="ARBA00023277"/>
    </source>
</evidence>
<protein>
    <submittedName>
        <fullName evidence="8">Glycoside hydrolase family 43 protein</fullName>
    </submittedName>
</protein>
<comment type="similarity">
    <text evidence="1 6">Belongs to the glycosyl hydrolase 43 family.</text>
</comment>
<keyword evidence="3 6" id="KW-0378">Hydrolase</keyword>
<dbReference type="Gene3D" id="2.115.10.20">
    <property type="entry name" value="Glycosyl hydrolase domain, family 43"/>
    <property type="match status" value="1"/>
</dbReference>
<dbReference type="SUPFAM" id="SSF75005">
    <property type="entry name" value="Arabinanase/levansucrase/invertase"/>
    <property type="match status" value="1"/>
</dbReference>
<dbReference type="InterPro" id="IPR023296">
    <property type="entry name" value="Glyco_hydro_beta-prop_sf"/>
</dbReference>
<organism evidence="8 9">
    <name type="scientific">Mucilaginibacter defluvii</name>
    <dbReference type="NCBI Taxonomy" id="1196019"/>
    <lineage>
        <taxon>Bacteria</taxon>
        <taxon>Pseudomonadati</taxon>
        <taxon>Bacteroidota</taxon>
        <taxon>Sphingobacteriia</taxon>
        <taxon>Sphingobacteriales</taxon>
        <taxon>Sphingobacteriaceae</taxon>
        <taxon>Mucilaginibacter</taxon>
    </lineage>
</organism>
<evidence type="ECO:0000256" key="6">
    <source>
        <dbReference type="RuleBase" id="RU361187"/>
    </source>
</evidence>
<keyword evidence="2" id="KW-0624">Polysaccharide degradation</keyword>
<accession>A0ABP9FV73</accession>
<dbReference type="RefSeq" id="WP_345331251.1">
    <property type="nucleotide sequence ID" value="NZ_BAABJI010000002.1"/>
</dbReference>
<dbReference type="InterPro" id="IPR006710">
    <property type="entry name" value="Glyco_hydro_43"/>
</dbReference>
<name>A0ABP9FV73_9SPHI</name>